<keyword evidence="5" id="KW-1185">Reference proteome</keyword>
<organism evidence="4 5">
    <name type="scientific">Cyclobacterium lianum</name>
    <dbReference type="NCBI Taxonomy" id="388280"/>
    <lineage>
        <taxon>Bacteria</taxon>
        <taxon>Pseudomonadati</taxon>
        <taxon>Bacteroidota</taxon>
        <taxon>Cytophagia</taxon>
        <taxon>Cytophagales</taxon>
        <taxon>Cyclobacteriaceae</taxon>
        <taxon>Cyclobacterium</taxon>
    </lineage>
</organism>
<dbReference type="InterPro" id="IPR008756">
    <property type="entry name" value="Peptidase_M56"/>
</dbReference>
<dbReference type="EMBL" id="FRCY01000001">
    <property type="protein sequence ID" value="SHM35992.1"/>
    <property type="molecule type" value="Genomic_DNA"/>
</dbReference>
<feature type="transmembrane region" description="Helical" evidence="2">
    <location>
        <begin position="48"/>
        <end position="71"/>
    </location>
</feature>
<dbReference type="Pfam" id="PF05569">
    <property type="entry name" value="Peptidase_M56"/>
    <property type="match status" value="1"/>
</dbReference>
<evidence type="ECO:0000259" key="3">
    <source>
        <dbReference type="Pfam" id="PF05569"/>
    </source>
</evidence>
<sequence>MNLTLPLSDIPELLGWALLHSLWQFLLLAGVYALILRIPIFRIPRYRYLAGFFSLILMFLCFLSTVCYEYLQLAAAPAMPSATSTYLAMPSGPAGYQQGLTAMAVDFFRKVLPYLVNVWFIGVVFYMLRLLGNFVSLQQIRRRSSADLSGWIFDCTKTCMQQMQIRLPVCIRKSEEIEVPMVFGILKPMVLIPAGLVFNMPSAQLEAIIAHELAHVRRHDFAFNLFQSFLEMIFFYHPAFWWINETIRESREQATDDLAIACGAKGADLAHALAHIVNMTSTPTPQLAMAASKSGFPTLHRIQRMMGMKPNRINNTPLITKTMMITSLLSCVLLLGTAQQEDLPREDWLETRLRYATVYAIDQDSPLSLDLDIDTNKTNSASSTRILSMDIAVEMDSAGERVEANVRLDSVPDMPSWTIPAPPVFPGLSAAPVFPAMPPAPVFPDAHPFIADTFMDGFGDSIRIYASKIVQFHRDTTPDGMAQKEIFQQKMKDFQQKMADAQKLFEAKMKDWEAEFKPKMEEFEAKMEAWRKENEPRMEEFEARMEAWRKANEPRMEEFEARMKEWRKEQEAKIEVIEEKIREREKTIEKRKEEAEQNR</sequence>
<reference evidence="4 5" key="1">
    <citation type="submission" date="2016-11" db="EMBL/GenBank/DDBJ databases">
        <authorList>
            <person name="Jaros S."/>
            <person name="Januszkiewicz K."/>
            <person name="Wedrychowicz H."/>
        </authorList>
    </citation>
    <scope>NUCLEOTIDE SEQUENCE [LARGE SCALE GENOMIC DNA]</scope>
    <source>
        <strain evidence="4 5">CGMCC 1.6102</strain>
    </source>
</reference>
<dbReference type="PANTHER" id="PTHR34978:SF3">
    <property type="entry name" value="SLR0241 PROTEIN"/>
    <property type="match status" value="1"/>
</dbReference>
<evidence type="ECO:0000256" key="1">
    <source>
        <dbReference type="SAM" id="Coils"/>
    </source>
</evidence>
<gene>
    <name evidence="4" type="ORF">SAMN04488057_101198</name>
</gene>
<name>A0A1M7I5C5_9BACT</name>
<keyword evidence="2" id="KW-0472">Membrane</keyword>
<feature type="transmembrane region" description="Helical" evidence="2">
    <location>
        <begin position="111"/>
        <end position="132"/>
    </location>
</feature>
<dbReference type="OrthoDB" id="15218at2"/>
<feature type="coiled-coil region" evidence="1">
    <location>
        <begin position="556"/>
        <end position="598"/>
    </location>
</feature>
<evidence type="ECO:0000256" key="2">
    <source>
        <dbReference type="SAM" id="Phobius"/>
    </source>
</evidence>
<dbReference type="CDD" id="cd07341">
    <property type="entry name" value="M56_BlaR1_MecR1_like"/>
    <property type="match status" value="1"/>
</dbReference>
<dbReference type="Gene3D" id="3.30.2010.10">
    <property type="entry name" value="Metalloproteases ('zincins'), catalytic domain"/>
    <property type="match status" value="1"/>
</dbReference>
<proteinExistence type="predicted"/>
<feature type="domain" description="Peptidase M56" evidence="3">
    <location>
        <begin position="53"/>
        <end position="262"/>
    </location>
</feature>
<feature type="transmembrane region" description="Helical" evidence="2">
    <location>
        <begin position="13"/>
        <end position="36"/>
    </location>
</feature>
<evidence type="ECO:0000313" key="4">
    <source>
        <dbReference type="EMBL" id="SHM35992.1"/>
    </source>
</evidence>
<feature type="transmembrane region" description="Helical" evidence="2">
    <location>
        <begin position="221"/>
        <end position="243"/>
    </location>
</feature>
<evidence type="ECO:0000313" key="5">
    <source>
        <dbReference type="Proteomes" id="UP000184513"/>
    </source>
</evidence>
<dbReference type="PANTHER" id="PTHR34978">
    <property type="entry name" value="POSSIBLE SENSOR-TRANSDUCER PROTEIN BLAR"/>
    <property type="match status" value="1"/>
</dbReference>
<dbReference type="AlphaFoldDB" id="A0A1M7I5C5"/>
<dbReference type="RefSeq" id="WP_073090342.1">
    <property type="nucleotide sequence ID" value="NZ_FRCY01000001.1"/>
</dbReference>
<dbReference type="STRING" id="388280.SAMN04488057_101198"/>
<keyword evidence="1" id="KW-0175">Coiled coil</keyword>
<dbReference type="InterPro" id="IPR052173">
    <property type="entry name" value="Beta-lactam_resp_regulator"/>
</dbReference>
<accession>A0A1M7I5C5</accession>
<keyword evidence="2" id="KW-1133">Transmembrane helix</keyword>
<dbReference type="Proteomes" id="UP000184513">
    <property type="component" value="Unassembled WGS sequence"/>
</dbReference>
<keyword evidence="2" id="KW-0812">Transmembrane</keyword>
<protein>
    <submittedName>
        <fullName evidence="4">Signal transducer regulating beta-lactamase production, contains metallopeptidase domain</fullName>
    </submittedName>
</protein>